<name>A0ABN8NA30_9CNID</name>
<keyword evidence="2" id="KW-1185">Reference proteome</keyword>
<evidence type="ECO:0008006" key="3">
    <source>
        <dbReference type="Google" id="ProtNLM"/>
    </source>
</evidence>
<proteinExistence type="predicted"/>
<protein>
    <recommendedName>
        <fullName evidence="3">PHD-type domain-containing protein</fullName>
    </recommendedName>
</protein>
<dbReference type="SUPFAM" id="SSF57903">
    <property type="entry name" value="FYVE/PHD zinc finger"/>
    <property type="match status" value="2"/>
</dbReference>
<dbReference type="EMBL" id="CALNXK010000014">
    <property type="protein sequence ID" value="CAH3046560.1"/>
    <property type="molecule type" value="Genomic_DNA"/>
</dbReference>
<sequence>MDSKEKETKCQKNSGVDYSFPISEYAKQLDLPVRDRYLQKIAAIGIDPVLVEGKDFKPHCWPPVESTDILCYLVLETSFYTQQQFKAFRSLEAYTQMVSGFIASVHGHIIANKFLVLAKVRHSQRMNDSLISCWVITERQGTILFAHCLGCKTGLAESCSHIASVLFYLEAWTKINGRLACTQVKCSWILPTYVKQVEYEKVTEINFTSARKMKNDLDAKIENLPNVSSPVDSAEGNISKDIPVPSKPEMDAFYAKLSKSISKPIALSLIPEYADSYVLKSRCVPTISDLFDKKYLDLCYPELLKAFLGRWYTRKHDMGDVKPTEAHSVCFCRTVTSEDTVSCCNAKCPIMKFHLSCLCIASIPKTRYCPNCRTLPEFKRTNKSTRAGKKQVAPSDALILDSICCNNGRFFHLACINLKRMPNTSKTTWVCPACK</sequence>
<evidence type="ECO:0000313" key="2">
    <source>
        <dbReference type="Proteomes" id="UP001159405"/>
    </source>
</evidence>
<evidence type="ECO:0000313" key="1">
    <source>
        <dbReference type="EMBL" id="CAH3046560.1"/>
    </source>
</evidence>
<accession>A0ABN8NA30</accession>
<dbReference type="InterPro" id="IPR013083">
    <property type="entry name" value="Znf_RING/FYVE/PHD"/>
</dbReference>
<dbReference type="Gene3D" id="3.30.40.10">
    <property type="entry name" value="Zinc/RING finger domain, C3HC4 (zinc finger)"/>
    <property type="match status" value="2"/>
</dbReference>
<dbReference type="InterPro" id="IPR011011">
    <property type="entry name" value="Znf_FYVE_PHD"/>
</dbReference>
<reference evidence="1 2" key="1">
    <citation type="submission" date="2022-05" db="EMBL/GenBank/DDBJ databases">
        <authorList>
            <consortium name="Genoscope - CEA"/>
            <person name="William W."/>
        </authorList>
    </citation>
    <scope>NUCLEOTIDE SEQUENCE [LARGE SCALE GENOMIC DNA]</scope>
</reference>
<organism evidence="1 2">
    <name type="scientific">Porites lobata</name>
    <dbReference type="NCBI Taxonomy" id="104759"/>
    <lineage>
        <taxon>Eukaryota</taxon>
        <taxon>Metazoa</taxon>
        <taxon>Cnidaria</taxon>
        <taxon>Anthozoa</taxon>
        <taxon>Hexacorallia</taxon>
        <taxon>Scleractinia</taxon>
        <taxon>Fungiina</taxon>
        <taxon>Poritidae</taxon>
        <taxon>Porites</taxon>
    </lineage>
</organism>
<feature type="non-terminal residue" evidence="1">
    <location>
        <position position="435"/>
    </location>
</feature>
<comment type="caution">
    <text evidence="1">The sequence shown here is derived from an EMBL/GenBank/DDBJ whole genome shotgun (WGS) entry which is preliminary data.</text>
</comment>
<dbReference type="PANTHER" id="PTHR47526">
    <property type="entry name" value="ATP-DEPENDENT DNA HELICASE"/>
    <property type="match status" value="1"/>
</dbReference>
<gene>
    <name evidence="1" type="ORF">PLOB_00008160</name>
</gene>
<dbReference type="Proteomes" id="UP001159405">
    <property type="component" value="Unassembled WGS sequence"/>
</dbReference>
<dbReference type="PANTHER" id="PTHR47526:SF3">
    <property type="entry name" value="PHD-TYPE DOMAIN-CONTAINING PROTEIN"/>
    <property type="match status" value="1"/>
</dbReference>